<evidence type="ECO:0000313" key="4">
    <source>
        <dbReference type="Proteomes" id="UP000295757"/>
    </source>
</evidence>
<feature type="signal peptide" evidence="2">
    <location>
        <begin position="1"/>
        <end position="25"/>
    </location>
</feature>
<proteinExistence type="predicted"/>
<feature type="compositionally biased region" description="Basic and acidic residues" evidence="1">
    <location>
        <begin position="33"/>
        <end position="63"/>
    </location>
</feature>
<keyword evidence="2" id="KW-0732">Signal</keyword>
<feature type="chain" id="PRO_5020479237" description="Lipoprotein" evidence="2">
    <location>
        <begin position="26"/>
        <end position="698"/>
    </location>
</feature>
<accession>A0A4R7UD94</accession>
<gene>
    <name evidence="3" type="ORF">BCF59_0422</name>
</gene>
<keyword evidence="4" id="KW-1185">Reference proteome</keyword>
<evidence type="ECO:0000313" key="3">
    <source>
        <dbReference type="EMBL" id="TDV24452.1"/>
    </source>
</evidence>
<feature type="region of interest" description="Disordered" evidence="1">
    <location>
        <begin position="31"/>
        <end position="79"/>
    </location>
</feature>
<name>A0A4R7UD94_9BACT</name>
<evidence type="ECO:0000256" key="2">
    <source>
        <dbReference type="SAM" id="SignalP"/>
    </source>
</evidence>
<dbReference type="RefSeq" id="WP_134110752.1">
    <property type="nucleotide sequence ID" value="NZ_SOCN01000001.1"/>
</dbReference>
<reference evidence="3 4" key="1">
    <citation type="submission" date="2019-03" db="EMBL/GenBank/DDBJ databases">
        <title>Genomic Encyclopedia of Archaeal and Bacterial Type Strains, Phase II (KMG-II): from individual species to whole genera.</title>
        <authorList>
            <person name="Goeker M."/>
        </authorList>
    </citation>
    <scope>NUCLEOTIDE SEQUENCE [LARGE SCALE GENOMIC DNA]</scope>
    <source>
        <strain evidence="3 4">ATCC 35214</strain>
    </source>
</reference>
<evidence type="ECO:0008006" key="5">
    <source>
        <dbReference type="Google" id="ProtNLM"/>
    </source>
</evidence>
<dbReference type="AlphaFoldDB" id="A0A4R7UD94"/>
<organism evidence="3 4">
    <name type="scientific">Mycoplasmopsis mustelae</name>
    <dbReference type="NCBI Taxonomy" id="171289"/>
    <lineage>
        <taxon>Bacteria</taxon>
        <taxon>Bacillati</taxon>
        <taxon>Mycoplasmatota</taxon>
        <taxon>Mycoplasmoidales</taxon>
        <taxon>Metamycoplasmataceae</taxon>
        <taxon>Mycoplasmopsis</taxon>
    </lineage>
</organism>
<dbReference type="Proteomes" id="UP000295757">
    <property type="component" value="Unassembled WGS sequence"/>
</dbReference>
<dbReference type="EMBL" id="SOCN01000001">
    <property type="protein sequence ID" value="TDV24452.1"/>
    <property type="molecule type" value="Genomic_DNA"/>
</dbReference>
<evidence type="ECO:0000256" key="1">
    <source>
        <dbReference type="SAM" id="MobiDB-lite"/>
    </source>
</evidence>
<comment type="caution">
    <text evidence="3">The sequence shown here is derived from an EMBL/GenBank/DDBJ whole genome shotgun (WGS) entry which is preliminary data.</text>
</comment>
<dbReference type="OrthoDB" id="395515at2"/>
<sequence length="698" mass="81936">MKLKKLLLYLSLSSTSLLYISCQQATQNNSKNNDLEISKKENVNDVNKVSKPEEPQKPDEFKTPKQTKKMKTSDKESNITKIEQIHTIKPKTKIDEKAKWIHKKEDNKIAEKYQFPELTKINIKTLLSSQGDLKNPKLLFDKTEFPKNVVLSKTPNNISLMNLYFRNEMNKVLSFIVNKGNQYIDLPKWFTPNFIERNSVFAKIPDLQVYFKDNNEMLVLKHQIMLSHISNDELTIENGQLIFKKEITNFLDKPYHNRKIRFTLQKILNRFFNQFQNQPIVIDVDLDDLIDNKKHRFKDQNYNYDVFLENNTIRLVLSHKDNQKHFSFNDVNQDLFDKFNTITEITYLANQNDDRLFSLSENYLTDDLHAKLSTNERAYDSNNKVYSAQRVLTNQKRELFDNIKKRVFVLGGGTSTMIAKVKPSDPNDQRYYFITNRHVSDILQKNWGNPRISQKLIIPDFDDQKIANINSEISINIKPDNFILNFWQAENQYNRNGQQYTQNQRYKNLNDADISINIIDIKHLLEQAKQKGKTQILNYLNNWAKLPNLKLSKQTKYLQNDNYVKYYVASFPVDAHAGFSGLRYREHIINKIEEVIINDQDYPFTKYGNFNSFILNDSSDNKYDLTSGASGSVVFDENMNMVALFMQNLGNDGYGFGLLNSYDFDYFGYETNSNSNSFKNKLLKEIKRAPKKFEMIEL</sequence>
<protein>
    <recommendedName>
        <fullName evidence="5">Lipoprotein</fullName>
    </recommendedName>
</protein>